<name>A0A5J6LDP0_9GAMM</name>
<dbReference type="EMBL" id="CP044222">
    <property type="protein sequence ID" value="QEW06725.1"/>
    <property type="molecule type" value="Genomic_DNA"/>
</dbReference>
<proteinExistence type="predicted"/>
<sequence>MFRSDTWNYLFGSKEKHLSDTGAFSIENLLVERKAIKHLYLRIEQPSGRVRVSAPKRMSDADIARFLQSKRQWIARKRSQLQQKSQLVNPDISATEVLLWGQHYPLVLQPYSGRAKVLFDQEKIVVLGGASSRPEQLQTLLDNWLRQQLQQRLQERVPYWEAVSGTRANEVRIKRMKTRWGTCNIRAARIWVNAELVKLPPACLDYIILHELVHLLERLHNRRFHALVEQFMPDWRSTDTLLNRYLLPR</sequence>
<evidence type="ECO:0000313" key="2">
    <source>
        <dbReference type="EMBL" id="QEW06725.1"/>
    </source>
</evidence>
<dbReference type="InterPro" id="IPR053136">
    <property type="entry name" value="UTP_pyrophosphatase-like"/>
</dbReference>
<protein>
    <submittedName>
        <fullName evidence="2">M48 family metallopeptidase</fullName>
    </submittedName>
</protein>
<dbReference type="KEGG" id="nik:F5I99_09530"/>
<dbReference type="CDD" id="cd07344">
    <property type="entry name" value="M48_yhfN_like"/>
    <property type="match status" value="1"/>
</dbReference>
<dbReference type="InterPro" id="IPR002725">
    <property type="entry name" value="YgjP-like_metallopeptidase"/>
</dbReference>
<evidence type="ECO:0000313" key="3">
    <source>
        <dbReference type="Proteomes" id="UP000325606"/>
    </source>
</evidence>
<accession>A0A5J6LDP0</accession>
<organism evidence="2 3">
    <name type="scientific">Nitrincola iocasae</name>
    <dbReference type="NCBI Taxonomy" id="2614693"/>
    <lineage>
        <taxon>Bacteria</taxon>
        <taxon>Pseudomonadati</taxon>
        <taxon>Pseudomonadota</taxon>
        <taxon>Gammaproteobacteria</taxon>
        <taxon>Oceanospirillales</taxon>
        <taxon>Oceanospirillaceae</taxon>
        <taxon>Nitrincola</taxon>
    </lineage>
</organism>
<dbReference type="Pfam" id="PF01863">
    <property type="entry name" value="YgjP-like"/>
    <property type="match status" value="1"/>
</dbReference>
<dbReference type="PANTHER" id="PTHR30399:SF1">
    <property type="entry name" value="UTP PYROPHOSPHATASE"/>
    <property type="match status" value="1"/>
</dbReference>
<feature type="domain" description="YgjP-like metallopeptidase" evidence="1">
    <location>
        <begin position="37"/>
        <end position="244"/>
    </location>
</feature>
<dbReference type="AlphaFoldDB" id="A0A5J6LDP0"/>
<evidence type="ECO:0000259" key="1">
    <source>
        <dbReference type="Pfam" id="PF01863"/>
    </source>
</evidence>
<dbReference type="RefSeq" id="WP_151055445.1">
    <property type="nucleotide sequence ID" value="NZ_CP044222.1"/>
</dbReference>
<reference evidence="2 3" key="1">
    <citation type="submission" date="2019-09" db="EMBL/GenBank/DDBJ databases">
        <title>Nitrincola iocasae sp. nov., a bacterium isolated from the sediment collected at a cold seep field in South China Sea.</title>
        <authorList>
            <person name="Zhang H."/>
            <person name="Wang H."/>
            <person name="Li C."/>
        </authorList>
    </citation>
    <scope>NUCLEOTIDE SEQUENCE [LARGE SCALE GENOMIC DNA]</scope>
    <source>
        <strain evidence="2 3">KXZD1103</strain>
    </source>
</reference>
<dbReference type="PANTHER" id="PTHR30399">
    <property type="entry name" value="UNCHARACTERIZED PROTEIN YGJP"/>
    <property type="match status" value="1"/>
</dbReference>
<keyword evidence="3" id="KW-1185">Reference proteome</keyword>
<dbReference type="Proteomes" id="UP000325606">
    <property type="component" value="Chromosome"/>
</dbReference>
<dbReference type="Gene3D" id="3.30.2010.10">
    <property type="entry name" value="Metalloproteases ('zincins'), catalytic domain"/>
    <property type="match status" value="1"/>
</dbReference>
<gene>
    <name evidence="2" type="ORF">F5I99_09530</name>
</gene>